<reference evidence="4 5" key="1">
    <citation type="submission" date="2019-07" db="EMBL/GenBank/DDBJ databases">
        <title>Complete Genome Sequence of Leptotrichia hongkongensis Strain JMUB5056.</title>
        <authorList>
            <person name="Watanabe S."/>
            <person name="Cui L."/>
        </authorList>
    </citation>
    <scope>NUCLEOTIDE SEQUENCE [LARGE SCALE GENOMIC DNA]</scope>
    <source>
        <strain evidence="4 5">JMUB5056</strain>
    </source>
</reference>
<comment type="similarity">
    <text evidence="1 2">Belongs to the dTDP-4-dehydrorhamnose reductase family.</text>
</comment>
<dbReference type="PANTHER" id="PTHR10491:SF4">
    <property type="entry name" value="METHIONINE ADENOSYLTRANSFERASE 2 SUBUNIT BETA"/>
    <property type="match status" value="1"/>
</dbReference>
<evidence type="ECO:0000259" key="3">
    <source>
        <dbReference type="Pfam" id="PF04321"/>
    </source>
</evidence>
<evidence type="ECO:0000256" key="1">
    <source>
        <dbReference type="ARBA" id="ARBA00010944"/>
    </source>
</evidence>
<sequence length="293" mass="33929">MNKYSQNNKLKILLTGSNGQLGYDLQKLFDNLNIKYVATDYQELDITDSGNLQKFFEKNNDFTHIINCVGYNDVDKAQNDNKTFLLNEKAPQKLAEFAKKINAIFVTYSTDFVFDGKKEIPYIEDDVPNPLSKYAISKYEGEKAVLTDWEKSFVIRTSWLFGKNGENFNTQVINWSKTRDKLSIVDDQISAPTYSKDLAEFSWKLIQTEQFGLYHITNNGIASKYEQAKYVLEKIGWKGTLETAKTEDFNLPAKRPHFSKLSSEKVERLLGERIPDWKSGIDRYLEEMEIIKK</sequence>
<evidence type="ECO:0000256" key="2">
    <source>
        <dbReference type="RuleBase" id="RU364082"/>
    </source>
</evidence>
<organism evidence="4 5">
    <name type="scientific">Leptotrichia hongkongensis</name>
    <dbReference type="NCBI Taxonomy" id="554406"/>
    <lineage>
        <taxon>Bacteria</taxon>
        <taxon>Fusobacteriati</taxon>
        <taxon>Fusobacteriota</taxon>
        <taxon>Fusobacteriia</taxon>
        <taxon>Fusobacteriales</taxon>
        <taxon>Leptotrichiaceae</taxon>
        <taxon>Leptotrichia</taxon>
    </lineage>
</organism>
<keyword evidence="2" id="KW-0560">Oxidoreductase</keyword>
<dbReference type="RefSeq" id="WP_147006326.1">
    <property type="nucleotide sequence ID" value="NZ_AP019846.1"/>
</dbReference>
<dbReference type="AlphaFoldDB" id="A0A510LBP7"/>
<dbReference type="InterPro" id="IPR029903">
    <property type="entry name" value="RmlD-like-bd"/>
</dbReference>
<dbReference type="Proteomes" id="UP000321561">
    <property type="component" value="Chromosome"/>
</dbReference>
<name>A0A510LBP7_9FUSO</name>
<dbReference type="KEGG" id="lhg:JMUB5056_2134"/>
<evidence type="ECO:0000313" key="4">
    <source>
        <dbReference type="EMBL" id="BBM60511.1"/>
    </source>
</evidence>
<feature type="domain" description="RmlD-like substrate binding" evidence="3">
    <location>
        <begin position="11"/>
        <end position="289"/>
    </location>
</feature>
<comment type="function">
    <text evidence="2">Catalyzes the reduction of dTDP-6-deoxy-L-lyxo-4-hexulose to yield dTDP-L-rhamnose.</text>
</comment>
<evidence type="ECO:0000313" key="5">
    <source>
        <dbReference type="Proteomes" id="UP000321561"/>
    </source>
</evidence>
<dbReference type="PANTHER" id="PTHR10491">
    <property type="entry name" value="DTDP-4-DEHYDRORHAMNOSE REDUCTASE"/>
    <property type="match status" value="1"/>
</dbReference>
<dbReference type="CDD" id="cd05254">
    <property type="entry name" value="dTDP_HR_like_SDR_e"/>
    <property type="match status" value="1"/>
</dbReference>
<dbReference type="GO" id="GO:0008831">
    <property type="term" value="F:dTDP-4-dehydrorhamnose reductase activity"/>
    <property type="evidence" value="ECO:0007669"/>
    <property type="project" value="UniProtKB-EC"/>
</dbReference>
<dbReference type="OrthoDB" id="9803892at2"/>
<comment type="pathway">
    <text evidence="2">Carbohydrate biosynthesis; dTDP-L-rhamnose biosynthesis.</text>
</comment>
<dbReference type="Pfam" id="PF04321">
    <property type="entry name" value="RmlD_sub_bind"/>
    <property type="match status" value="1"/>
</dbReference>
<dbReference type="SUPFAM" id="SSF51735">
    <property type="entry name" value="NAD(P)-binding Rossmann-fold domains"/>
    <property type="match status" value="1"/>
</dbReference>
<dbReference type="EC" id="1.1.1.133" evidence="2"/>
<dbReference type="UniPathway" id="UPA00124"/>
<dbReference type="Gene3D" id="3.40.50.720">
    <property type="entry name" value="NAD(P)-binding Rossmann-like Domain"/>
    <property type="match status" value="1"/>
</dbReference>
<dbReference type="NCBIfam" id="TIGR01214">
    <property type="entry name" value="rmlD"/>
    <property type="match status" value="1"/>
</dbReference>
<keyword evidence="2" id="KW-0521">NADP</keyword>
<dbReference type="InterPro" id="IPR036291">
    <property type="entry name" value="NAD(P)-bd_dom_sf"/>
</dbReference>
<gene>
    <name evidence="4" type="ORF">JMUB5056_2134</name>
</gene>
<dbReference type="GO" id="GO:0005829">
    <property type="term" value="C:cytosol"/>
    <property type="evidence" value="ECO:0007669"/>
    <property type="project" value="TreeGrafter"/>
</dbReference>
<dbReference type="InterPro" id="IPR005913">
    <property type="entry name" value="dTDP_dehydrorham_reduct"/>
</dbReference>
<dbReference type="GO" id="GO:0019305">
    <property type="term" value="P:dTDP-rhamnose biosynthetic process"/>
    <property type="evidence" value="ECO:0007669"/>
    <property type="project" value="UniProtKB-UniPathway"/>
</dbReference>
<accession>A0A510LBP7</accession>
<proteinExistence type="inferred from homology"/>
<dbReference type="EMBL" id="AP019846">
    <property type="protein sequence ID" value="BBM60511.1"/>
    <property type="molecule type" value="Genomic_DNA"/>
</dbReference>
<protein>
    <recommendedName>
        <fullName evidence="2">dTDP-4-dehydrorhamnose reductase</fullName>
        <ecNumber evidence="2">1.1.1.133</ecNumber>
    </recommendedName>
</protein>
<dbReference type="Gene3D" id="3.90.25.10">
    <property type="entry name" value="UDP-galactose 4-epimerase, domain 1"/>
    <property type="match status" value="1"/>
</dbReference>